<keyword evidence="2" id="KW-1185">Reference proteome</keyword>
<gene>
    <name evidence="1" type="ORF">LMG28138_04215</name>
</gene>
<dbReference type="EMBL" id="CADIKM010000025">
    <property type="protein sequence ID" value="CAB3797231.1"/>
    <property type="molecule type" value="Genomic_DNA"/>
</dbReference>
<dbReference type="GO" id="GO:0005975">
    <property type="term" value="P:carbohydrate metabolic process"/>
    <property type="evidence" value="ECO:0007669"/>
    <property type="project" value="InterPro"/>
</dbReference>
<dbReference type="Gene3D" id="1.10.400.20">
    <property type="entry name" value="putative tagatose 6-phosphate kinase domain like"/>
    <property type="match status" value="1"/>
</dbReference>
<evidence type="ECO:0000313" key="1">
    <source>
        <dbReference type="EMBL" id="CAB3797231.1"/>
    </source>
</evidence>
<name>A0A6S7BE38_9BURK</name>
<dbReference type="RefSeq" id="WP_175106744.1">
    <property type="nucleotide sequence ID" value="NZ_CADIKM010000025.1"/>
</dbReference>
<dbReference type="SUPFAM" id="SSF51569">
    <property type="entry name" value="Aldolase"/>
    <property type="match status" value="1"/>
</dbReference>
<dbReference type="Pfam" id="PF08013">
    <property type="entry name" value="GatZ_KbaZ-like"/>
    <property type="match status" value="1"/>
</dbReference>
<evidence type="ECO:0000313" key="2">
    <source>
        <dbReference type="Proteomes" id="UP000494115"/>
    </source>
</evidence>
<proteinExistence type="predicted"/>
<reference evidence="1 2" key="1">
    <citation type="submission" date="2020-04" db="EMBL/GenBank/DDBJ databases">
        <authorList>
            <person name="De Canck E."/>
        </authorList>
    </citation>
    <scope>NUCLEOTIDE SEQUENCE [LARGE SCALE GENOMIC DNA]</scope>
    <source>
        <strain evidence="1 2">LMG 28138</strain>
    </source>
</reference>
<organism evidence="1 2">
    <name type="scientific">Pararobbsia alpina</name>
    <dbReference type="NCBI Taxonomy" id="621374"/>
    <lineage>
        <taxon>Bacteria</taxon>
        <taxon>Pseudomonadati</taxon>
        <taxon>Pseudomonadota</taxon>
        <taxon>Betaproteobacteria</taxon>
        <taxon>Burkholderiales</taxon>
        <taxon>Burkholderiaceae</taxon>
        <taxon>Pararobbsia</taxon>
    </lineage>
</organism>
<accession>A0A6S7BE38</accession>
<dbReference type="AlphaFoldDB" id="A0A6S7BE38"/>
<protein>
    <submittedName>
        <fullName evidence="1">Uncharacterized protein</fullName>
    </submittedName>
</protein>
<sequence length="61" mass="6747">MAAQKLISNLANLTISENLLRHYLPVQYLLFRRGLIDASPMSLVQSEIREVIGGYGAACRA</sequence>
<dbReference type="InterPro" id="IPR012062">
    <property type="entry name" value="GatZ/KbaZ-like"/>
</dbReference>
<dbReference type="Proteomes" id="UP000494115">
    <property type="component" value="Unassembled WGS sequence"/>
</dbReference>